<proteinExistence type="predicted"/>
<protein>
    <submittedName>
        <fullName evidence="1">Uncharacterized protein</fullName>
    </submittedName>
</protein>
<dbReference type="EMBL" id="LR798389">
    <property type="protein sequence ID" value="CAB5228787.1"/>
    <property type="molecule type" value="Genomic_DNA"/>
</dbReference>
<evidence type="ECO:0000313" key="1">
    <source>
        <dbReference type="EMBL" id="CAB5228787.1"/>
    </source>
</evidence>
<name>A0A6J7XCJ5_9CAUD</name>
<organism evidence="1">
    <name type="scientific">uncultured Caudovirales phage</name>
    <dbReference type="NCBI Taxonomy" id="2100421"/>
    <lineage>
        <taxon>Viruses</taxon>
        <taxon>Duplodnaviria</taxon>
        <taxon>Heunggongvirae</taxon>
        <taxon>Uroviricota</taxon>
        <taxon>Caudoviricetes</taxon>
        <taxon>Peduoviridae</taxon>
        <taxon>Maltschvirus</taxon>
        <taxon>Maltschvirus maltsch</taxon>
    </lineage>
</organism>
<gene>
    <name evidence="1" type="ORF">UFOVP1545_28</name>
</gene>
<accession>A0A6J7XCJ5</accession>
<dbReference type="InterPro" id="IPR056931">
    <property type="entry name" value="D14-like"/>
</dbReference>
<sequence length="107" mass="12180">MTGRMARNKGARGENELAAMLTDHLGFIVKRKLGQARDGADDIEIGKYRIEVKRRETLAVMQWVRQIEACTPADQVPIVAFRQNGQEWRVIIRMKDFLPLLSEDLAG</sequence>
<reference evidence="1" key="1">
    <citation type="submission" date="2020-05" db="EMBL/GenBank/DDBJ databases">
        <authorList>
            <person name="Chiriac C."/>
            <person name="Salcher M."/>
            <person name="Ghai R."/>
            <person name="Kavagutti S V."/>
        </authorList>
    </citation>
    <scope>NUCLEOTIDE SEQUENCE</scope>
</reference>
<dbReference type="Pfam" id="PF24608">
    <property type="entry name" value="PDDEXK_15"/>
    <property type="match status" value="1"/>
</dbReference>